<reference evidence="1 2" key="1">
    <citation type="submission" date="2013-11" db="EMBL/GenBank/DDBJ databases">
        <title>The Genome Sequence of Phytophthora parasitica P10297.</title>
        <authorList>
            <consortium name="The Broad Institute Genomics Platform"/>
            <person name="Russ C."/>
            <person name="Tyler B."/>
            <person name="Panabieres F."/>
            <person name="Shan W."/>
            <person name="Tripathy S."/>
            <person name="Grunwald N."/>
            <person name="Machado M."/>
            <person name="Johnson C.S."/>
            <person name="Walker B."/>
            <person name="Young S.K."/>
            <person name="Zeng Q."/>
            <person name="Gargeya S."/>
            <person name="Fitzgerald M."/>
            <person name="Haas B."/>
            <person name="Abouelleil A."/>
            <person name="Allen A.W."/>
            <person name="Alvarado L."/>
            <person name="Arachchi H.M."/>
            <person name="Berlin A.M."/>
            <person name="Chapman S.B."/>
            <person name="Gainer-Dewar J."/>
            <person name="Goldberg J."/>
            <person name="Griggs A."/>
            <person name="Gujja S."/>
            <person name="Hansen M."/>
            <person name="Howarth C."/>
            <person name="Imamovic A."/>
            <person name="Ireland A."/>
            <person name="Larimer J."/>
            <person name="McCowan C."/>
            <person name="Murphy C."/>
            <person name="Pearson M."/>
            <person name="Poon T.W."/>
            <person name="Priest M."/>
            <person name="Roberts A."/>
            <person name="Saif S."/>
            <person name="Shea T."/>
            <person name="Sisk P."/>
            <person name="Sykes S."/>
            <person name="Wortman J."/>
            <person name="Nusbaum C."/>
            <person name="Birren B."/>
        </authorList>
    </citation>
    <scope>NUCLEOTIDE SEQUENCE [LARGE SCALE GENOMIC DNA]</scope>
    <source>
        <strain evidence="1 2">P10297</strain>
    </source>
</reference>
<gene>
    <name evidence="1" type="ORF">F442_15695</name>
</gene>
<sequence length="77" mass="8334">MPSAKTASPVPEARTPGKCSGYTYSGEGLRCAIGAWINGSSLLYKMLRESYAYSTSYVGPRYTTPIIEEGNDNAKTF</sequence>
<proteinExistence type="predicted"/>
<evidence type="ECO:0000313" key="2">
    <source>
        <dbReference type="Proteomes" id="UP000018948"/>
    </source>
</evidence>
<comment type="caution">
    <text evidence="1">The sequence shown here is derived from an EMBL/GenBank/DDBJ whole genome shotgun (WGS) entry which is preliminary data.</text>
</comment>
<protein>
    <submittedName>
        <fullName evidence="1">Uncharacterized protein</fullName>
    </submittedName>
</protein>
<name>W2YMT5_PHYNI</name>
<dbReference type="EMBL" id="ANIY01003315">
    <property type="protein sequence ID" value="ETP36345.1"/>
    <property type="molecule type" value="Genomic_DNA"/>
</dbReference>
<accession>W2YMT5</accession>
<organism evidence="1 2">
    <name type="scientific">Phytophthora nicotianae P10297</name>
    <dbReference type="NCBI Taxonomy" id="1317064"/>
    <lineage>
        <taxon>Eukaryota</taxon>
        <taxon>Sar</taxon>
        <taxon>Stramenopiles</taxon>
        <taxon>Oomycota</taxon>
        <taxon>Peronosporomycetes</taxon>
        <taxon>Peronosporales</taxon>
        <taxon>Peronosporaceae</taxon>
        <taxon>Phytophthora</taxon>
    </lineage>
</organism>
<evidence type="ECO:0000313" key="1">
    <source>
        <dbReference type="EMBL" id="ETP36345.1"/>
    </source>
</evidence>
<dbReference type="Proteomes" id="UP000018948">
    <property type="component" value="Unassembled WGS sequence"/>
</dbReference>
<dbReference type="AlphaFoldDB" id="W2YMT5"/>